<evidence type="ECO:0000256" key="1">
    <source>
        <dbReference type="SAM" id="MobiDB-lite"/>
    </source>
</evidence>
<dbReference type="AlphaFoldDB" id="A0A9N9GXW9"/>
<dbReference type="InterPro" id="IPR011993">
    <property type="entry name" value="PH-like_dom_sf"/>
</dbReference>
<reference evidence="3" key="1">
    <citation type="submission" date="2021-06" db="EMBL/GenBank/DDBJ databases">
        <authorList>
            <person name="Kallberg Y."/>
            <person name="Tangrot J."/>
            <person name="Rosling A."/>
        </authorList>
    </citation>
    <scope>NUCLEOTIDE SEQUENCE</scope>
    <source>
        <strain evidence="3">FL130A</strain>
    </source>
</reference>
<dbReference type="GO" id="GO:0140268">
    <property type="term" value="C:endoplasmic reticulum-plasma membrane contact site"/>
    <property type="evidence" value="ECO:0007669"/>
    <property type="project" value="TreeGrafter"/>
</dbReference>
<dbReference type="GO" id="GO:0032934">
    <property type="term" value="F:sterol binding"/>
    <property type="evidence" value="ECO:0007669"/>
    <property type="project" value="TreeGrafter"/>
</dbReference>
<organism evidence="3 4">
    <name type="scientific">Ambispora leptoticha</name>
    <dbReference type="NCBI Taxonomy" id="144679"/>
    <lineage>
        <taxon>Eukaryota</taxon>
        <taxon>Fungi</taxon>
        <taxon>Fungi incertae sedis</taxon>
        <taxon>Mucoromycota</taxon>
        <taxon>Glomeromycotina</taxon>
        <taxon>Glomeromycetes</taxon>
        <taxon>Archaeosporales</taxon>
        <taxon>Ambisporaceae</taxon>
        <taxon>Ambispora</taxon>
    </lineage>
</organism>
<dbReference type="EMBL" id="CAJVPS010007748">
    <property type="protein sequence ID" value="CAG8637605.1"/>
    <property type="molecule type" value="Genomic_DNA"/>
</dbReference>
<dbReference type="SMART" id="SM00568">
    <property type="entry name" value="GRAM"/>
    <property type="match status" value="1"/>
</dbReference>
<sequence>MSEHHHSKTKFCIRNKLSQKPPNTASGDQPLTNNHKMKKMLSPPTTPPSDSEESNQIRLKKSVELPFSINTQLKERQNHFDGAVTPPPSPPALQSPLHHPQTDNTNNISEDVELKLGQHETEMKNSWNRTSSPVFNLAIMPQNHEVDNAENDEVENNSNIRPSPASDKTSTVAAATAIMGSKSARQDGSSVSAFDWTTHMAKLNKRNSLISRISPIKNRRLSNVTSNLNPNSTSNVTPSSTNSSPKVSVSKRNSNSSISSLKIENLENEVVADPSENVLSNSSSLQSNSPATSSSNNYGTIGSSSTAPKSTTSSRFSSISKDGKLARRRKQRNQNLSSLSIMTDGIPMLSSYVMASSKRNKEFHSLFSIPGNEYLINDYGCALQREILAQGRMYISLQHVCFHANIFGWTTDVVINFADIVSIDKRMTALIIPNAIQISTKKQKFFFASLLSRDAVYELLMILWRAFSAASKTSISFMHEPGLIALEEEDERKT</sequence>
<dbReference type="InterPro" id="IPR004182">
    <property type="entry name" value="GRAM"/>
</dbReference>
<feature type="region of interest" description="Disordered" evidence="1">
    <location>
        <begin position="79"/>
        <end position="105"/>
    </location>
</feature>
<feature type="compositionally biased region" description="Polar residues" evidence="1">
    <location>
        <begin position="16"/>
        <end position="34"/>
    </location>
</feature>
<dbReference type="GO" id="GO:0005739">
    <property type="term" value="C:mitochondrion"/>
    <property type="evidence" value="ECO:0007669"/>
    <property type="project" value="TreeGrafter"/>
</dbReference>
<dbReference type="GO" id="GO:0005886">
    <property type="term" value="C:plasma membrane"/>
    <property type="evidence" value="ECO:0007669"/>
    <property type="project" value="TreeGrafter"/>
</dbReference>
<feature type="region of interest" description="Disordered" evidence="1">
    <location>
        <begin position="221"/>
        <end position="257"/>
    </location>
</feature>
<protein>
    <submittedName>
        <fullName evidence="3">13613_t:CDS:1</fullName>
    </submittedName>
</protein>
<feature type="region of interest" description="Disordered" evidence="1">
    <location>
        <begin position="148"/>
        <end position="171"/>
    </location>
</feature>
<dbReference type="Gene3D" id="2.30.29.30">
    <property type="entry name" value="Pleckstrin-homology domain (PH domain)/Phosphotyrosine-binding domain (PTB)"/>
    <property type="match status" value="1"/>
</dbReference>
<dbReference type="GO" id="GO:0032366">
    <property type="term" value="P:intracellular sterol transport"/>
    <property type="evidence" value="ECO:0007669"/>
    <property type="project" value="TreeGrafter"/>
</dbReference>
<dbReference type="CDD" id="cd13220">
    <property type="entry name" value="PH-GRAM_GRAMDC"/>
    <property type="match status" value="1"/>
</dbReference>
<accession>A0A9N9GXW9</accession>
<evidence type="ECO:0000313" key="4">
    <source>
        <dbReference type="Proteomes" id="UP000789508"/>
    </source>
</evidence>
<gene>
    <name evidence="3" type="ORF">ALEPTO_LOCUS9595</name>
</gene>
<dbReference type="GO" id="GO:0005789">
    <property type="term" value="C:endoplasmic reticulum membrane"/>
    <property type="evidence" value="ECO:0007669"/>
    <property type="project" value="TreeGrafter"/>
</dbReference>
<evidence type="ECO:0000313" key="3">
    <source>
        <dbReference type="EMBL" id="CAG8637605.1"/>
    </source>
</evidence>
<feature type="compositionally biased region" description="Basic residues" evidence="1">
    <location>
        <begin position="1"/>
        <end position="13"/>
    </location>
</feature>
<dbReference type="InterPro" id="IPR051482">
    <property type="entry name" value="Cholesterol_transport"/>
</dbReference>
<evidence type="ECO:0000259" key="2">
    <source>
        <dbReference type="SMART" id="SM00568"/>
    </source>
</evidence>
<feature type="compositionally biased region" description="Low complexity" evidence="1">
    <location>
        <begin position="277"/>
        <end position="320"/>
    </location>
</feature>
<feature type="non-terminal residue" evidence="3">
    <location>
        <position position="494"/>
    </location>
</feature>
<feature type="domain" description="GRAM" evidence="2">
    <location>
        <begin position="361"/>
        <end position="427"/>
    </location>
</feature>
<proteinExistence type="predicted"/>
<name>A0A9N9GXW9_9GLOM</name>
<dbReference type="Pfam" id="PF02893">
    <property type="entry name" value="GRAM"/>
    <property type="match status" value="1"/>
</dbReference>
<keyword evidence="4" id="KW-1185">Reference proteome</keyword>
<dbReference type="GO" id="GO:0120015">
    <property type="term" value="F:sterol transfer activity"/>
    <property type="evidence" value="ECO:0007669"/>
    <property type="project" value="TreeGrafter"/>
</dbReference>
<dbReference type="GO" id="GO:0032541">
    <property type="term" value="C:cortical endoplasmic reticulum"/>
    <property type="evidence" value="ECO:0007669"/>
    <property type="project" value="TreeGrafter"/>
</dbReference>
<dbReference type="PANTHER" id="PTHR23319">
    <property type="entry name" value="GRAM DOMAIN CONTAINING 1B, ISOFORM E"/>
    <property type="match status" value="1"/>
</dbReference>
<feature type="region of interest" description="Disordered" evidence="1">
    <location>
        <begin position="277"/>
        <end position="337"/>
    </location>
</feature>
<dbReference type="OrthoDB" id="2162691at2759"/>
<feature type="region of interest" description="Disordered" evidence="1">
    <location>
        <begin position="1"/>
        <end position="61"/>
    </location>
</feature>
<comment type="caution">
    <text evidence="3">The sequence shown here is derived from an EMBL/GenBank/DDBJ whole genome shotgun (WGS) entry which is preliminary data.</text>
</comment>
<dbReference type="Proteomes" id="UP000789508">
    <property type="component" value="Unassembled WGS sequence"/>
</dbReference>
<dbReference type="PANTHER" id="PTHR23319:SF4">
    <property type="entry name" value="GRAM DOMAIN CONTAINING 1B, ISOFORM E"/>
    <property type="match status" value="1"/>
</dbReference>